<evidence type="ECO:0000313" key="3">
    <source>
        <dbReference type="Proteomes" id="UP000001449"/>
    </source>
</evidence>
<feature type="region of interest" description="Disordered" evidence="1">
    <location>
        <begin position="1"/>
        <end position="30"/>
    </location>
</feature>
<accession>B5YLH8</accession>
<reference evidence="2 3" key="1">
    <citation type="journal article" date="2004" name="Science">
        <title>The genome of the diatom Thalassiosira pseudonana: ecology, evolution, and metabolism.</title>
        <authorList>
            <person name="Armbrust E.V."/>
            <person name="Berges J.A."/>
            <person name="Bowler C."/>
            <person name="Green B.R."/>
            <person name="Martinez D."/>
            <person name="Putnam N.H."/>
            <person name="Zhou S."/>
            <person name="Allen A.E."/>
            <person name="Apt K.E."/>
            <person name="Bechner M."/>
            <person name="Brzezinski M.A."/>
            <person name="Chaal B.K."/>
            <person name="Chiovitti A."/>
            <person name="Davis A.K."/>
            <person name="Demarest M.S."/>
            <person name="Detter J.C."/>
            <person name="Glavina T."/>
            <person name="Goodstein D."/>
            <person name="Hadi M.Z."/>
            <person name="Hellsten U."/>
            <person name="Hildebrand M."/>
            <person name="Jenkins B.D."/>
            <person name="Jurka J."/>
            <person name="Kapitonov V.V."/>
            <person name="Kroger N."/>
            <person name="Lau W.W."/>
            <person name="Lane T.W."/>
            <person name="Larimer F.W."/>
            <person name="Lippmeier J.C."/>
            <person name="Lucas S."/>
            <person name="Medina M."/>
            <person name="Montsant A."/>
            <person name="Obornik M."/>
            <person name="Parker M.S."/>
            <person name="Palenik B."/>
            <person name="Pazour G.J."/>
            <person name="Richardson P.M."/>
            <person name="Rynearson T.A."/>
            <person name="Saito M.A."/>
            <person name="Schwartz D.C."/>
            <person name="Thamatrakoln K."/>
            <person name="Valentin K."/>
            <person name="Vardi A."/>
            <person name="Wilkerson F.P."/>
            <person name="Rokhsar D.S."/>
        </authorList>
    </citation>
    <scope>NUCLEOTIDE SEQUENCE [LARGE SCALE GENOMIC DNA]</scope>
    <source>
        <strain evidence="2 3">CCMP1335</strain>
    </source>
</reference>
<protein>
    <recommendedName>
        <fullName evidence="4">Phytanoyl-CoA dioxygenase</fullName>
    </recommendedName>
</protein>
<dbReference type="eggNOG" id="ENOG502S2M6">
    <property type="taxonomic scope" value="Eukaryota"/>
</dbReference>
<feature type="region of interest" description="Disordered" evidence="1">
    <location>
        <begin position="283"/>
        <end position="302"/>
    </location>
</feature>
<dbReference type="Gene3D" id="2.60.120.620">
    <property type="entry name" value="q2cbj1_9rhob like domain"/>
    <property type="match status" value="1"/>
</dbReference>
<evidence type="ECO:0008006" key="4">
    <source>
        <dbReference type="Google" id="ProtNLM"/>
    </source>
</evidence>
<dbReference type="PANTHER" id="PTHR37563">
    <property type="entry name" value="PHYTANOYL-COA DIOXYGENASE FAMILY PROTEIN (AFU_ORTHOLOGUE AFUA_2G03330)"/>
    <property type="match status" value="1"/>
</dbReference>
<organism evidence="2 3">
    <name type="scientific">Thalassiosira pseudonana</name>
    <name type="common">Marine diatom</name>
    <name type="synonym">Cyclotella nana</name>
    <dbReference type="NCBI Taxonomy" id="35128"/>
    <lineage>
        <taxon>Eukaryota</taxon>
        <taxon>Sar</taxon>
        <taxon>Stramenopiles</taxon>
        <taxon>Ochrophyta</taxon>
        <taxon>Bacillariophyta</taxon>
        <taxon>Coscinodiscophyceae</taxon>
        <taxon>Thalassiosirophycidae</taxon>
        <taxon>Thalassiosirales</taxon>
        <taxon>Thalassiosiraceae</taxon>
        <taxon>Thalassiosira</taxon>
    </lineage>
</organism>
<dbReference type="Pfam" id="PF05721">
    <property type="entry name" value="PhyH"/>
    <property type="match status" value="1"/>
</dbReference>
<dbReference type="SUPFAM" id="SSF51197">
    <property type="entry name" value="Clavaminate synthase-like"/>
    <property type="match status" value="1"/>
</dbReference>
<proteinExistence type="predicted"/>
<sequence>MGFGSFPSFERLRPTEPTPPAQDARRSGRPSSILVAQGSRCLNRRDDTIRSGEIRSMHCILIGVYPPTTNGEIWNKLTQQLSTLEDTPIIWISSSIALDEDGKLTQLVCATTDASVDEVVEATSKLLGSEYNCELWASAPAILPLKPQSGYGKQLYCYNNDVSWEEWAPNAMKEWGMFVQNQLLNTNEVHQLRRYVCDEISNAESLLRRNHPEISIGKDIIAFKQIASRGNERFDLLLQPLSLAGDFVQCVVVERVSFMLEKVLGSQNEVNFDVSVVYSKPGAPNQGWHSDGDHQKGSKDAGWKADGWKSQLADPYALCLFIPLIDLDDATGYTQFWPASHRNRDLMGFGTAAEITEATWNGKCKAGDAIWYDYRLMHRGMANQSTVLRPVVQVLFKRKWYVERRNYGVVSIDEYVSPQEEKKTDK</sequence>
<dbReference type="EMBL" id="CP001159">
    <property type="protein sequence ID" value="ACI64084.1"/>
    <property type="molecule type" value="Genomic_DNA"/>
</dbReference>
<feature type="compositionally biased region" description="Basic and acidic residues" evidence="1">
    <location>
        <begin position="290"/>
        <end position="302"/>
    </location>
</feature>
<name>B5YLH8_THAPS</name>
<dbReference type="GeneID" id="7442175"/>
<dbReference type="Proteomes" id="UP000001449">
    <property type="component" value="Chromosome 18"/>
</dbReference>
<dbReference type="HOGENOM" id="CLU_644803_0_0_1"/>
<evidence type="ECO:0000313" key="2">
    <source>
        <dbReference type="EMBL" id="ACI64084.1"/>
    </source>
</evidence>
<reference evidence="2 3" key="2">
    <citation type="journal article" date="2008" name="Nature">
        <title>The Phaeodactylum genome reveals the evolutionary history of diatom genomes.</title>
        <authorList>
            <person name="Bowler C."/>
            <person name="Allen A.E."/>
            <person name="Badger J.H."/>
            <person name="Grimwood J."/>
            <person name="Jabbari K."/>
            <person name="Kuo A."/>
            <person name="Maheswari U."/>
            <person name="Martens C."/>
            <person name="Maumus F."/>
            <person name="Otillar R.P."/>
            <person name="Rayko E."/>
            <person name="Salamov A."/>
            <person name="Vandepoele K."/>
            <person name="Beszteri B."/>
            <person name="Gruber A."/>
            <person name="Heijde M."/>
            <person name="Katinka M."/>
            <person name="Mock T."/>
            <person name="Valentin K."/>
            <person name="Verret F."/>
            <person name="Berges J.A."/>
            <person name="Brownlee C."/>
            <person name="Cadoret J.P."/>
            <person name="Chiovitti A."/>
            <person name="Choi C.J."/>
            <person name="Coesel S."/>
            <person name="De Martino A."/>
            <person name="Detter J.C."/>
            <person name="Durkin C."/>
            <person name="Falciatore A."/>
            <person name="Fournet J."/>
            <person name="Haruta M."/>
            <person name="Huysman M.J."/>
            <person name="Jenkins B.D."/>
            <person name="Jiroutova K."/>
            <person name="Jorgensen R.E."/>
            <person name="Joubert Y."/>
            <person name="Kaplan A."/>
            <person name="Kroger N."/>
            <person name="Kroth P.G."/>
            <person name="La Roche J."/>
            <person name="Lindquist E."/>
            <person name="Lommer M."/>
            <person name="Martin-Jezequel V."/>
            <person name="Lopez P.J."/>
            <person name="Lucas S."/>
            <person name="Mangogna M."/>
            <person name="McGinnis K."/>
            <person name="Medlin L.K."/>
            <person name="Montsant A."/>
            <person name="Oudot-Le Secq M.P."/>
            <person name="Napoli C."/>
            <person name="Obornik M."/>
            <person name="Parker M.S."/>
            <person name="Petit J.L."/>
            <person name="Porcel B.M."/>
            <person name="Poulsen N."/>
            <person name="Robison M."/>
            <person name="Rychlewski L."/>
            <person name="Rynearson T.A."/>
            <person name="Schmutz J."/>
            <person name="Shapiro H."/>
            <person name="Siaut M."/>
            <person name="Stanley M."/>
            <person name="Sussman M.R."/>
            <person name="Taylor A.R."/>
            <person name="Vardi A."/>
            <person name="von Dassow P."/>
            <person name="Vyverman W."/>
            <person name="Willis A."/>
            <person name="Wyrwicz L.S."/>
            <person name="Rokhsar D.S."/>
            <person name="Weissenbach J."/>
            <person name="Armbrust E.V."/>
            <person name="Green B.R."/>
            <person name="Van de Peer Y."/>
            <person name="Grigoriev I.V."/>
        </authorList>
    </citation>
    <scope>NUCLEOTIDE SEQUENCE [LARGE SCALE GENOMIC DNA]</scope>
    <source>
        <strain evidence="2 3">CCMP1335</strain>
    </source>
</reference>
<evidence type="ECO:0000256" key="1">
    <source>
        <dbReference type="SAM" id="MobiDB-lite"/>
    </source>
</evidence>
<dbReference type="RefSeq" id="XP_002295367.1">
    <property type="nucleotide sequence ID" value="XM_002295331.1"/>
</dbReference>
<dbReference type="KEGG" id="tps:THAPS_10786"/>
<dbReference type="InterPro" id="IPR051961">
    <property type="entry name" value="Fungal_Metabolite_Diox"/>
</dbReference>
<dbReference type="PaxDb" id="35128-Thaps10786"/>
<dbReference type="PANTHER" id="PTHR37563:SF2">
    <property type="entry name" value="PHYTANOYL-COA DIOXYGENASE FAMILY PROTEIN (AFU_ORTHOLOGUE AFUA_2G03330)"/>
    <property type="match status" value="1"/>
</dbReference>
<dbReference type="InParanoid" id="B5YLH8"/>
<gene>
    <name evidence="2" type="ORF">THAPS_10786</name>
</gene>
<keyword evidence="3" id="KW-1185">Reference proteome</keyword>
<dbReference type="AlphaFoldDB" id="B5YLH8"/>
<dbReference type="InterPro" id="IPR008775">
    <property type="entry name" value="Phytyl_CoA_dOase-like"/>
</dbReference>